<feature type="domain" description="Glycosyl transferase family 1" evidence="1">
    <location>
        <begin position="189"/>
        <end position="329"/>
    </location>
</feature>
<evidence type="ECO:0000259" key="1">
    <source>
        <dbReference type="Pfam" id="PF00534"/>
    </source>
</evidence>
<dbReference type="InterPro" id="IPR028098">
    <property type="entry name" value="Glyco_trans_4-like_N"/>
</dbReference>
<dbReference type="AlphaFoldDB" id="A0A240E517"/>
<keyword evidence="4" id="KW-1185">Reference proteome</keyword>
<organism evidence="3 4">
    <name type="scientific">Polynucleobacter meluiroseus</name>
    <dbReference type="NCBI Taxonomy" id="1938814"/>
    <lineage>
        <taxon>Bacteria</taxon>
        <taxon>Pseudomonadati</taxon>
        <taxon>Pseudomonadota</taxon>
        <taxon>Betaproteobacteria</taxon>
        <taxon>Burkholderiales</taxon>
        <taxon>Burkholderiaceae</taxon>
        <taxon>Polynucleobacter</taxon>
    </lineage>
</organism>
<keyword evidence="3" id="KW-0808">Transferase</keyword>
<evidence type="ECO:0000259" key="2">
    <source>
        <dbReference type="Pfam" id="PF13439"/>
    </source>
</evidence>
<reference evidence="4" key="1">
    <citation type="submission" date="2017-08" db="EMBL/GenBank/DDBJ databases">
        <authorList>
            <person name="Varghese N."/>
            <person name="Submissions S."/>
        </authorList>
    </citation>
    <scope>NUCLEOTIDE SEQUENCE [LARGE SCALE GENOMIC DNA]</scope>
    <source>
        <strain evidence="4">AP-Melu-1000-B4</strain>
    </source>
</reference>
<protein>
    <submittedName>
        <fullName evidence="3">Glycosyltransferase involved in cell wall bisynthesis</fullName>
    </submittedName>
</protein>
<accession>A0A240E517</accession>
<dbReference type="Pfam" id="PF13439">
    <property type="entry name" value="Glyco_transf_4"/>
    <property type="match status" value="1"/>
</dbReference>
<evidence type="ECO:0000313" key="4">
    <source>
        <dbReference type="Proteomes" id="UP000218069"/>
    </source>
</evidence>
<dbReference type="PANTHER" id="PTHR45947">
    <property type="entry name" value="SULFOQUINOVOSYL TRANSFERASE SQD2"/>
    <property type="match status" value="1"/>
</dbReference>
<dbReference type="PANTHER" id="PTHR45947:SF3">
    <property type="entry name" value="SULFOQUINOVOSYL TRANSFERASE SQD2"/>
    <property type="match status" value="1"/>
</dbReference>
<dbReference type="InterPro" id="IPR001296">
    <property type="entry name" value="Glyco_trans_1"/>
</dbReference>
<dbReference type="Proteomes" id="UP000218069">
    <property type="component" value="Unassembled WGS sequence"/>
</dbReference>
<dbReference type="OrthoDB" id="9801609at2"/>
<dbReference type="SUPFAM" id="SSF53756">
    <property type="entry name" value="UDP-Glycosyltransferase/glycogen phosphorylase"/>
    <property type="match status" value="1"/>
</dbReference>
<gene>
    <name evidence="3" type="ORF">SAMN06295945_1986</name>
</gene>
<dbReference type="GO" id="GO:0016757">
    <property type="term" value="F:glycosyltransferase activity"/>
    <property type="evidence" value="ECO:0007669"/>
    <property type="project" value="InterPro"/>
</dbReference>
<evidence type="ECO:0000313" key="3">
    <source>
        <dbReference type="EMBL" id="SNX29606.1"/>
    </source>
</evidence>
<dbReference type="InterPro" id="IPR050194">
    <property type="entry name" value="Glycosyltransferase_grp1"/>
</dbReference>
<name>A0A240E517_9BURK</name>
<dbReference type="EMBL" id="OANS01000007">
    <property type="protein sequence ID" value="SNX29606.1"/>
    <property type="molecule type" value="Genomic_DNA"/>
</dbReference>
<dbReference type="Gene3D" id="3.40.50.2000">
    <property type="entry name" value="Glycogen Phosphorylase B"/>
    <property type="match status" value="2"/>
</dbReference>
<proteinExistence type="predicted"/>
<dbReference type="Pfam" id="PF00534">
    <property type="entry name" value="Glycos_transf_1"/>
    <property type="match status" value="1"/>
</dbReference>
<dbReference type="RefSeq" id="WP_096674840.1">
    <property type="nucleotide sequence ID" value="NZ_OANS01000007.1"/>
</dbReference>
<sequence length="363" mass="40829">MKLAIVHDYLCGVGGSERVFQYICEEFPDADAYTLAYNPETTLPFFKNRHIKTTKLNPIVQSMDAFRWSFPVATYAMESLDLSQYDVVLSSSATVAKYIHVPNGKHICYCYIPTRALWQTGQYFGASLKMALVRPLLSYLKRRDYDAAQRVDQFIAISEFTKKQIASTYQRDSEIIFSPIDLTKFHTSESRSENYLIVSRLEQWKRVDYAIEAFTTLGLPLRVIGSGIEEERLRAIAGPNITFLGSVDDVALAREYAEAKAVIFTPFLEYGLVPLEANACGTPVICYGVGGITETMIPWERNQNTSPTAVFFYEQTAESLVAAVKQFESICFISQELVKHASSFGVPAFKKKLRDVVTAFGCS</sequence>
<feature type="domain" description="Glycosyltransferase subfamily 4-like N-terminal" evidence="2">
    <location>
        <begin position="13"/>
        <end position="183"/>
    </location>
</feature>